<evidence type="ECO:0000313" key="8">
    <source>
        <dbReference type="Proteomes" id="UP001318860"/>
    </source>
</evidence>
<comment type="similarity">
    <text evidence="2">Belongs to the TDE1 family.</text>
</comment>
<feature type="transmembrane region" description="Helical" evidence="6">
    <location>
        <begin position="27"/>
        <end position="44"/>
    </location>
</feature>
<evidence type="ECO:0000256" key="2">
    <source>
        <dbReference type="ARBA" id="ARBA00006665"/>
    </source>
</evidence>
<evidence type="ECO:0000256" key="5">
    <source>
        <dbReference type="ARBA" id="ARBA00023136"/>
    </source>
</evidence>
<dbReference type="PANTHER" id="PTHR10383">
    <property type="entry name" value="SERINE INCORPORATOR"/>
    <property type="match status" value="1"/>
</dbReference>
<keyword evidence="8" id="KW-1185">Reference proteome</keyword>
<evidence type="ECO:0000313" key="7">
    <source>
        <dbReference type="EMBL" id="KAK6143863.1"/>
    </source>
</evidence>
<evidence type="ECO:0000256" key="4">
    <source>
        <dbReference type="ARBA" id="ARBA00022989"/>
    </source>
</evidence>
<organism evidence="7 8">
    <name type="scientific">Rehmannia glutinosa</name>
    <name type="common">Chinese foxglove</name>
    <dbReference type="NCBI Taxonomy" id="99300"/>
    <lineage>
        <taxon>Eukaryota</taxon>
        <taxon>Viridiplantae</taxon>
        <taxon>Streptophyta</taxon>
        <taxon>Embryophyta</taxon>
        <taxon>Tracheophyta</taxon>
        <taxon>Spermatophyta</taxon>
        <taxon>Magnoliopsida</taxon>
        <taxon>eudicotyledons</taxon>
        <taxon>Gunneridae</taxon>
        <taxon>Pentapetalae</taxon>
        <taxon>asterids</taxon>
        <taxon>lamiids</taxon>
        <taxon>Lamiales</taxon>
        <taxon>Orobanchaceae</taxon>
        <taxon>Rehmannieae</taxon>
        <taxon>Rehmannia</taxon>
    </lineage>
</organism>
<dbReference type="Proteomes" id="UP001318860">
    <property type="component" value="Unassembled WGS sequence"/>
</dbReference>
<evidence type="ECO:0000256" key="6">
    <source>
        <dbReference type="SAM" id="Phobius"/>
    </source>
</evidence>
<keyword evidence="3 6" id="KW-0812">Transmembrane</keyword>
<proteinExistence type="inferred from homology"/>
<dbReference type="EMBL" id="JABTTQ020000013">
    <property type="protein sequence ID" value="KAK6143863.1"/>
    <property type="molecule type" value="Genomic_DNA"/>
</dbReference>
<dbReference type="PANTHER" id="PTHR10383:SF9">
    <property type="entry name" value="SERINE INCORPORATOR, ISOFORM F"/>
    <property type="match status" value="1"/>
</dbReference>
<sequence>MPANQGIVCSRPKCPLVSGISHRSARIAYCGFFALSLIVCWILREVVAPLMEKIPWISNFHQTWDKEWFETDAVLRVSLGNFLFFTILVILQLDREDFFEI</sequence>
<dbReference type="InterPro" id="IPR005016">
    <property type="entry name" value="TDE1/TMS"/>
</dbReference>
<keyword evidence="4 6" id="KW-1133">Transmembrane helix</keyword>
<accession>A0ABR0W8U8</accession>
<dbReference type="Pfam" id="PF03348">
    <property type="entry name" value="Serinc"/>
    <property type="match status" value="1"/>
</dbReference>
<protein>
    <submittedName>
        <fullName evidence="7">Uncharacterized protein</fullName>
    </submittedName>
</protein>
<comment type="caution">
    <text evidence="7">The sequence shown here is derived from an EMBL/GenBank/DDBJ whole genome shotgun (WGS) entry which is preliminary data.</text>
</comment>
<keyword evidence="5 6" id="KW-0472">Membrane</keyword>
<evidence type="ECO:0000256" key="1">
    <source>
        <dbReference type="ARBA" id="ARBA00004141"/>
    </source>
</evidence>
<name>A0ABR0W8U8_REHGL</name>
<evidence type="ECO:0000256" key="3">
    <source>
        <dbReference type="ARBA" id="ARBA00022692"/>
    </source>
</evidence>
<comment type="subcellular location">
    <subcellularLocation>
        <location evidence="1">Membrane</location>
        <topology evidence="1">Multi-pass membrane protein</topology>
    </subcellularLocation>
</comment>
<gene>
    <name evidence="7" type="ORF">DH2020_024211</name>
</gene>
<feature type="transmembrane region" description="Helical" evidence="6">
    <location>
        <begin position="73"/>
        <end position="93"/>
    </location>
</feature>
<reference evidence="7 8" key="1">
    <citation type="journal article" date="2021" name="Comput. Struct. Biotechnol. J.">
        <title>De novo genome assembly of the potent medicinal plant Rehmannia glutinosa using nanopore technology.</title>
        <authorList>
            <person name="Ma L."/>
            <person name="Dong C."/>
            <person name="Song C."/>
            <person name="Wang X."/>
            <person name="Zheng X."/>
            <person name="Niu Y."/>
            <person name="Chen S."/>
            <person name="Feng W."/>
        </authorList>
    </citation>
    <scope>NUCLEOTIDE SEQUENCE [LARGE SCALE GENOMIC DNA]</scope>
    <source>
        <strain evidence="7">DH-2019</strain>
    </source>
</reference>